<dbReference type="OrthoDB" id="2355666at2"/>
<feature type="transmembrane region" description="Helical" evidence="1">
    <location>
        <begin position="37"/>
        <end position="57"/>
    </location>
</feature>
<dbReference type="KEGG" id="bco:Bcell_0367"/>
<keyword evidence="1" id="KW-1133">Transmembrane helix</keyword>
<dbReference type="Pfam" id="PF14146">
    <property type="entry name" value="DUF4305"/>
    <property type="match status" value="1"/>
</dbReference>
<dbReference type="Proteomes" id="UP000001401">
    <property type="component" value="Chromosome"/>
</dbReference>
<sequence length="67" mass="8058">MKNNSARFFGYFYFFIATAFVYFAIQQHNRSEGWDIWTLLLIALAAIDYMISFRYFGAANKERRKKQ</sequence>
<feature type="transmembrane region" description="Helical" evidence="1">
    <location>
        <begin position="7"/>
        <end position="25"/>
    </location>
</feature>
<accession>E6TVU4</accession>
<dbReference type="STRING" id="649639.Bcell_0367"/>
<proteinExistence type="predicted"/>
<evidence type="ECO:0000313" key="3">
    <source>
        <dbReference type="Proteomes" id="UP000001401"/>
    </source>
</evidence>
<evidence type="ECO:0000256" key="1">
    <source>
        <dbReference type="SAM" id="Phobius"/>
    </source>
</evidence>
<keyword evidence="1" id="KW-0812">Transmembrane</keyword>
<keyword evidence="1" id="KW-0472">Membrane</keyword>
<organism evidence="2 3">
    <name type="scientific">Evansella cellulosilytica (strain ATCC 21833 / DSM 2522 / FERM P-1141 / JCM 9156 / N-4)</name>
    <name type="common">Bacillus cellulosilyticus</name>
    <dbReference type="NCBI Taxonomy" id="649639"/>
    <lineage>
        <taxon>Bacteria</taxon>
        <taxon>Bacillati</taxon>
        <taxon>Bacillota</taxon>
        <taxon>Bacilli</taxon>
        <taxon>Bacillales</taxon>
        <taxon>Bacillaceae</taxon>
        <taxon>Evansella</taxon>
    </lineage>
</organism>
<dbReference type="HOGENOM" id="CLU_201773_1_0_9"/>
<dbReference type="AlphaFoldDB" id="E6TVU4"/>
<keyword evidence="3" id="KW-1185">Reference proteome</keyword>
<dbReference type="InterPro" id="IPR025426">
    <property type="entry name" value="DUF4305"/>
</dbReference>
<dbReference type="RefSeq" id="WP_013486994.1">
    <property type="nucleotide sequence ID" value="NC_014829.1"/>
</dbReference>
<name>E6TVU4_EVAC2</name>
<evidence type="ECO:0008006" key="4">
    <source>
        <dbReference type="Google" id="ProtNLM"/>
    </source>
</evidence>
<protein>
    <recommendedName>
        <fullName evidence="4">DUF4305 domain-containing protein</fullName>
    </recommendedName>
</protein>
<dbReference type="EMBL" id="CP002394">
    <property type="protein sequence ID" value="ADU28653.1"/>
    <property type="molecule type" value="Genomic_DNA"/>
</dbReference>
<reference evidence="2" key="1">
    <citation type="submission" date="2010-12" db="EMBL/GenBank/DDBJ databases">
        <title>Complete sequence of Bacillus cellulosilyticus DSM 2522.</title>
        <authorList>
            <consortium name="US DOE Joint Genome Institute"/>
            <person name="Lucas S."/>
            <person name="Copeland A."/>
            <person name="Lapidus A."/>
            <person name="Cheng J.-F."/>
            <person name="Bruce D."/>
            <person name="Goodwin L."/>
            <person name="Pitluck S."/>
            <person name="Chertkov O."/>
            <person name="Detter J.C."/>
            <person name="Han C."/>
            <person name="Tapia R."/>
            <person name="Land M."/>
            <person name="Hauser L."/>
            <person name="Jeffries C."/>
            <person name="Kyrpides N."/>
            <person name="Ivanova N."/>
            <person name="Mikhailova N."/>
            <person name="Brumm P."/>
            <person name="Mead D."/>
            <person name="Woyke T."/>
        </authorList>
    </citation>
    <scope>NUCLEOTIDE SEQUENCE [LARGE SCALE GENOMIC DNA]</scope>
    <source>
        <strain evidence="2">DSM 2522</strain>
    </source>
</reference>
<gene>
    <name evidence="2" type="ordered locus">Bcell_0367</name>
</gene>
<evidence type="ECO:0000313" key="2">
    <source>
        <dbReference type="EMBL" id="ADU28653.1"/>
    </source>
</evidence>